<dbReference type="InterPro" id="IPR000960">
    <property type="entry name" value="Flavin_mOase"/>
</dbReference>
<name>A0A1H6AH37_9BACT</name>
<dbReference type="PANTHER" id="PTHR23023">
    <property type="entry name" value="DIMETHYLANILINE MONOOXYGENASE"/>
    <property type="match status" value="1"/>
</dbReference>
<dbReference type="STRING" id="1120964.GCA_001313265_07374"/>
<keyword evidence="6" id="KW-0503">Monooxygenase</keyword>
<evidence type="ECO:0000256" key="2">
    <source>
        <dbReference type="ARBA" id="ARBA00022630"/>
    </source>
</evidence>
<keyword evidence="3" id="KW-0274">FAD</keyword>
<keyword evidence="7" id="KW-1185">Reference proteome</keyword>
<evidence type="ECO:0000256" key="1">
    <source>
        <dbReference type="ARBA" id="ARBA00009183"/>
    </source>
</evidence>
<proteinExistence type="inferred from homology"/>
<dbReference type="Proteomes" id="UP000236736">
    <property type="component" value="Unassembled WGS sequence"/>
</dbReference>
<organism evidence="6 7">
    <name type="scientific">Algoriphagus boritolerans DSM 17298 = JCM 18970</name>
    <dbReference type="NCBI Taxonomy" id="1120964"/>
    <lineage>
        <taxon>Bacteria</taxon>
        <taxon>Pseudomonadati</taxon>
        <taxon>Bacteroidota</taxon>
        <taxon>Cytophagia</taxon>
        <taxon>Cytophagales</taxon>
        <taxon>Cyclobacteriaceae</taxon>
        <taxon>Algoriphagus</taxon>
    </lineage>
</organism>
<keyword evidence="2" id="KW-0285">Flavoprotein</keyword>
<dbReference type="PRINTS" id="PR00370">
    <property type="entry name" value="FMOXYGENASE"/>
</dbReference>
<evidence type="ECO:0000313" key="6">
    <source>
        <dbReference type="EMBL" id="SEG47560.1"/>
    </source>
</evidence>
<dbReference type="InterPro" id="IPR036188">
    <property type="entry name" value="FAD/NAD-bd_sf"/>
</dbReference>
<dbReference type="GO" id="GO:0004499">
    <property type="term" value="F:N,N-dimethylaniline monooxygenase activity"/>
    <property type="evidence" value="ECO:0007669"/>
    <property type="project" value="InterPro"/>
</dbReference>
<protein>
    <submittedName>
        <fullName evidence="6">Flavin-binding monooxygenase-like</fullName>
    </submittedName>
</protein>
<reference evidence="7" key="1">
    <citation type="submission" date="2016-10" db="EMBL/GenBank/DDBJ databases">
        <authorList>
            <person name="Varghese N."/>
            <person name="Submissions S."/>
        </authorList>
    </citation>
    <scope>NUCLEOTIDE SEQUENCE [LARGE SCALE GENOMIC DNA]</scope>
    <source>
        <strain evidence="7">DSM 17298</strain>
    </source>
</reference>
<dbReference type="AlphaFoldDB" id="A0A1H6AH37"/>
<dbReference type="OrthoDB" id="9778740at2"/>
<dbReference type="SUPFAM" id="SSF51905">
    <property type="entry name" value="FAD/NAD(P)-binding domain"/>
    <property type="match status" value="1"/>
</dbReference>
<evidence type="ECO:0000256" key="5">
    <source>
        <dbReference type="ARBA" id="ARBA00023002"/>
    </source>
</evidence>
<keyword evidence="4" id="KW-0521">NADP</keyword>
<dbReference type="InterPro" id="IPR020946">
    <property type="entry name" value="Flavin_mOase-like"/>
</dbReference>
<keyword evidence="5" id="KW-0560">Oxidoreductase</keyword>
<dbReference type="GO" id="GO:0050661">
    <property type="term" value="F:NADP binding"/>
    <property type="evidence" value="ECO:0007669"/>
    <property type="project" value="InterPro"/>
</dbReference>
<dbReference type="GO" id="GO:0050660">
    <property type="term" value="F:flavin adenine dinucleotide binding"/>
    <property type="evidence" value="ECO:0007669"/>
    <property type="project" value="InterPro"/>
</dbReference>
<dbReference type="EMBL" id="FNVR01000044">
    <property type="protein sequence ID" value="SEG47560.1"/>
    <property type="molecule type" value="Genomic_DNA"/>
</dbReference>
<dbReference type="RefSeq" id="WP_103926662.1">
    <property type="nucleotide sequence ID" value="NZ_FNVR01000044.1"/>
</dbReference>
<dbReference type="Pfam" id="PF00743">
    <property type="entry name" value="FMO-like"/>
    <property type="match status" value="2"/>
</dbReference>
<evidence type="ECO:0000256" key="4">
    <source>
        <dbReference type="ARBA" id="ARBA00022857"/>
    </source>
</evidence>
<gene>
    <name evidence="6" type="ORF">SAMN03080598_04116</name>
</gene>
<accession>A0A1H6AH37</accession>
<sequence>MQCIVAVIGVEPSGITALKNLPDQGIPAVAFDRNEAVGGNWIYSEKESHSSIIETTPIISSKTLSQYEDFTFDECDSEAPDYPDHHRQRGYFQAYAEKFNLYPHIQLGTPVKHCKGIDSQTWEITTEKNGLDTRGISPHLVVSNGHHREPRFPNYQGEFSGEFLHYWLSHPFFDKNFIDYSEGPVPLYLKMFHPDYCNLYFIGMFQPLGCIWPGVELPSKLMAQELMGTWKRPKKIRELCEKQVTPAHYRPVNSPRHSVTVNYHLLMKALRKTLPKSQVSKIPQQNMDSEMVST</sequence>
<dbReference type="PIRSF" id="PIRSF000332">
    <property type="entry name" value="FMO"/>
    <property type="match status" value="1"/>
</dbReference>
<dbReference type="InterPro" id="IPR050346">
    <property type="entry name" value="FMO-like"/>
</dbReference>
<evidence type="ECO:0000313" key="7">
    <source>
        <dbReference type="Proteomes" id="UP000236736"/>
    </source>
</evidence>
<dbReference type="Gene3D" id="3.50.50.60">
    <property type="entry name" value="FAD/NAD(P)-binding domain"/>
    <property type="match status" value="1"/>
</dbReference>
<comment type="similarity">
    <text evidence="1">Belongs to the FMO family.</text>
</comment>
<evidence type="ECO:0000256" key="3">
    <source>
        <dbReference type="ARBA" id="ARBA00022827"/>
    </source>
</evidence>